<evidence type="ECO:0000256" key="5">
    <source>
        <dbReference type="ARBA" id="ARBA00023125"/>
    </source>
</evidence>
<dbReference type="GO" id="GO:0030261">
    <property type="term" value="P:chromosome condensation"/>
    <property type="evidence" value="ECO:0007669"/>
    <property type="project" value="UniProtKB-KW"/>
</dbReference>
<dbReference type="HAMAP" id="MF_01122">
    <property type="entry name" value="AlbA"/>
    <property type="match status" value="1"/>
</dbReference>
<dbReference type="InterPro" id="IPR036882">
    <property type="entry name" value="Alba-like_dom_sf"/>
</dbReference>
<comment type="subcellular location">
    <subcellularLocation>
        <location evidence="6">Cytoplasm</location>
    </subcellularLocation>
    <subcellularLocation>
        <location evidence="6">Chromosome</location>
    </subcellularLocation>
</comment>
<dbReference type="NCBIfam" id="TIGR00285">
    <property type="entry name" value="DNA-binding protein Alba"/>
    <property type="match status" value="1"/>
</dbReference>
<keyword evidence="3 6" id="KW-0963">Cytoplasm</keyword>
<dbReference type="RefSeq" id="WP_131159938.1">
    <property type="nucleotide sequence ID" value="NZ_BDMD01000033.1"/>
</dbReference>
<comment type="caution">
    <text evidence="8">The sequence shown here is derived from an EMBL/GenBank/DDBJ whole genome shotgun (WGS) entry which is preliminary data.</text>
</comment>
<dbReference type="EMBL" id="BDMD01000033">
    <property type="protein sequence ID" value="GBF08915.1"/>
    <property type="molecule type" value="Genomic_DNA"/>
</dbReference>
<reference evidence="8 9" key="1">
    <citation type="submission" date="2017-02" db="EMBL/GenBank/DDBJ databases">
        <title>isolation and characterization of a novel temperate virus Aeropyrum globular virus 1 infecting hyperthermophilic archaeon Aeropyrum.</title>
        <authorList>
            <person name="Yumiya M."/>
            <person name="Yoshida T."/>
            <person name="Sako Y."/>
        </authorList>
    </citation>
    <scope>NUCLEOTIDE SEQUENCE [LARGE SCALE GENOMIC DNA]</scope>
    <source>
        <strain evidence="8 9">YK1-12-2013</strain>
    </source>
</reference>
<dbReference type="GO" id="GO:0003723">
    <property type="term" value="F:RNA binding"/>
    <property type="evidence" value="ECO:0007669"/>
    <property type="project" value="InterPro"/>
</dbReference>
<evidence type="ECO:0000259" key="7">
    <source>
        <dbReference type="Pfam" id="PF01918"/>
    </source>
</evidence>
<accession>A0A401H8Z2</accession>
<comment type="function">
    <text evidence="6">Binds double-stranded DNA tightly but without sequence specificity. Involved in DNA compaction.</text>
</comment>
<evidence type="ECO:0000256" key="2">
    <source>
        <dbReference type="ARBA" id="ARBA00022454"/>
    </source>
</evidence>
<protein>
    <recommendedName>
        <fullName evidence="6">DNA/RNA-binding protein Alba</fullName>
    </recommendedName>
</protein>
<keyword evidence="4 6" id="KW-0226">DNA condensation</keyword>
<dbReference type="Proteomes" id="UP000291213">
    <property type="component" value="Unassembled WGS sequence"/>
</dbReference>
<comment type="caution">
    <text evidence="6">Lacks conserved residue(s) required for the propagation of feature annotation.</text>
</comment>
<keyword evidence="2 6" id="KW-0158">Chromosome</keyword>
<dbReference type="NCBIfam" id="NF003088">
    <property type="entry name" value="PRK04015.1"/>
    <property type="match status" value="1"/>
</dbReference>
<evidence type="ECO:0000256" key="6">
    <source>
        <dbReference type="HAMAP-Rule" id="MF_01122"/>
    </source>
</evidence>
<evidence type="ECO:0000256" key="4">
    <source>
        <dbReference type="ARBA" id="ARBA00023067"/>
    </source>
</evidence>
<organism evidence="8 9">
    <name type="scientific">Aeropyrum pernix</name>
    <dbReference type="NCBI Taxonomy" id="56636"/>
    <lineage>
        <taxon>Archaea</taxon>
        <taxon>Thermoproteota</taxon>
        <taxon>Thermoprotei</taxon>
        <taxon>Desulfurococcales</taxon>
        <taxon>Desulfurococcaceae</taxon>
        <taxon>Aeropyrum</taxon>
    </lineage>
</organism>
<evidence type="ECO:0000313" key="9">
    <source>
        <dbReference type="Proteomes" id="UP000291213"/>
    </source>
</evidence>
<proteinExistence type="inferred from homology"/>
<dbReference type="GO" id="GO:0003690">
    <property type="term" value="F:double-stranded DNA binding"/>
    <property type="evidence" value="ECO:0007669"/>
    <property type="project" value="UniProtKB-UniRule"/>
</dbReference>
<name>A0A401H8Z2_AERPX</name>
<dbReference type="AlphaFoldDB" id="A0A401H8Z2"/>
<dbReference type="SUPFAM" id="SSF82704">
    <property type="entry name" value="AlbA-like"/>
    <property type="match status" value="1"/>
</dbReference>
<evidence type="ECO:0000313" key="8">
    <source>
        <dbReference type="EMBL" id="GBF08915.1"/>
    </source>
</evidence>
<dbReference type="OrthoDB" id="10360at2157"/>
<dbReference type="PIRSF" id="PIRSF028732">
    <property type="entry name" value="Alba"/>
    <property type="match status" value="1"/>
</dbReference>
<dbReference type="Gene3D" id="3.30.110.20">
    <property type="entry name" value="Alba-like domain"/>
    <property type="match status" value="1"/>
</dbReference>
<evidence type="ECO:0000256" key="1">
    <source>
        <dbReference type="ARBA" id="ARBA00008018"/>
    </source>
</evidence>
<dbReference type="GO" id="GO:0005694">
    <property type="term" value="C:chromosome"/>
    <property type="evidence" value="ECO:0007669"/>
    <property type="project" value="UniProtKB-SubCell"/>
</dbReference>
<gene>
    <name evidence="6" type="primary">albA</name>
    <name evidence="8" type="ORF">apy_06400</name>
</gene>
<feature type="domain" description="DNA/RNA-binding protein Alba-like" evidence="7">
    <location>
        <begin position="8"/>
        <end position="71"/>
    </location>
</feature>
<dbReference type="GO" id="GO:0005737">
    <property type="term" value="C:cytoplasm"/>
    <property type="evidence" value="ECO:0007669"/>
    <property type="project" value="UniProtKB-SubCell"/>
</dbReference>
<sequence>MACEGAPEVRIGRKPVMNYVLAVLTTLMEQGTNQVVVKARGRNINRAVDAVEIVRKRFAKNIEIKDIKIDSQEIEVQTPEGQTRTRRVSSIEICLEKAGESA</sequence>
<dbReference type="Pfam" id="PF01918">
    <property type="entry name" value="Alba"/>
    <property type="match status" value="1"/>
</dbReference>
<evidence type="ECO:0000256" key="3">
    <source>
        <dbReference type="ARBA" id="ARBA00022490"/>
    </source>
</evidence>
<keyword evidence="5 6" id="KW-0238">DNA-binding</keyword>
<dbReference type="InterPro" id="IPR013795">
    <property type="entry name" value="DNA/RNA-bd_Alba"/>
</dbReference>
<dbReference type="InterPro" id="IPR002775">
    <property type="entry name" value="DNA/RNA-bd_Alba-like"/>
</dbReference>
<comment type="similarity">
    <text evidence="1 6">Belongs to the histone-like Alba family.</text>
</comment>